<dbReference type="Gene3D" id="1.10.238.200">
    <property type="entry name" value="Cullin, PONY binding domain"/>
    <property type="match status" value="1"/>
</dbReference>
<dbReference type="FunFam" id="1.10.238.200:FF:000003">
    <property type="entry name" value="DCN1-like protein 3"/>
    <property type="match status" value="1"/>
</dbReference>
<dbReference type="SUPFAM" id="SSF47473">
    <property type="entry name" value="EF-hand"/>
    <property type="match status" value="1"/>
</dbReference>
<comment type="function">
    <text evidence="1">Neddylation of cullins play an essential role in the regulation of SCF-type complexes activity.</text>
</comment>
<dbReference type="OrthoDB" id="27198at2759"/>
<sequence length="250" mass="29088">MGSKPSSTAAVQANATKRKRSNTQASHHSRLHLDTPKTVVLQQKEQIKVIPIPAQVFIPKFDQQTCAQLFQHYADPDSSDMITPEGTKQFFEDLGVPIENVLLFAIAWRMQISTMGYITKDEWMSGMKSLDSDSLEKLQQKRPEFERVFEDSDQFKEMYRYTFGYAKNNDQKCIEVETASVLWTMLLSDRYPIVHEFIAFLQDKAPVKVINRDQWNSFLEFVSTDLSDYDESLAWPVLFDEFVEWRTMTK</sequence>
<organism evidence="4 5">
    <name type="scientific">Rhizopus stolonifer</name>
    <name type="common">Rhizopus nigricans</name>
    <dbReference type="NCBI Taxonomy" id="4846"/>
    <lineage>
        <taxon>Eukaryota</taxon>
        <taxon>Fungi</taxon>
        <taxon>Fungi incertae sedis</taxon>
        <taxon>Mucoromycota</taxon>
        <taxon>Mucoromycotina</taxon>
        <taxon>Mucoromycetes</taxon>
        <taxon>Mucorales</taxon>
        <taxon>Mucorineae</taxon>
        <taxon>Rhizopodaceae</taxon>
        <taxon>Rhizopus</taxon>
    </lineage>
</organism>
<dbReference type="InterPro" id="IPR042460">
    <property type="entry name" value="DCN1-like_PONY"/>
</dbReference>
<dbReference type="InterPro" id="IPR011992">
    <property type="entry name" value="EF-hand-dom_pair"/>
</dbReference>
<accession>A0A367K3S6</accession>
<evidence type="ECO:0000313" key="5">
    <source>
        <dbReference type="Proteomes" id="UP000253551"/>
    </source>
</evidence>
<dbReference type="PANTHER" id="PTHR12281">
    <property type="entry name" value="RP42 RELATED"/>
    <property type="match status" value="1"/>
</dbReference>
<name>A0A367K3S6_RHIST</name>
<dbReference type="GO" id="GO:0031624">
    <property type="term" value="F:ubiquitin conjugating enzyme binding"/>
    <property type="evidence" value="ECO:0007669"/>
    <property type="project" value="TreeGrafter"/>
</dbReference>
<keyword evidence="5" id="KW-1185">Reference proteome</keyword>
<feature type="region of interest" description="Disordered" evidence="2">
    <location>
        <begin position="1"/>
        <end position="35"/>
    </location>
</feature>
<dbReference type="AlphaFoldDB" id="A0A367K3S6"/>
<dbReference type="Gene3D" id="1.10.238.10">
    <property type="entry name" value="EF-hand"/>
    <property type="match status" value="1"/>
</dbReference>
<protein>
    <recommendedName>
        <fullName evidence="1">Defective in cullin neddylation protein</fullName>
    </recommendedName>
</protein>
<comment type="caution">
    <text evidence="4">The sequence shown here is derived from an EMBL/GenBank/DDBJ whole genome shotgun (WGS) entry which is preliminary data.</text>
</comment>
<dbReference type="GO" id="GO:0005886">
    <property type="term" value="C:plasma membrane"/>
    <property type="evidence" value="ECO:0007669"/>
    <property type="project" value="UniProtKB-ARBA"/>
</dbReference>
<dbReference type="GO" id="GO:0045116">
    <property type="term" value="P:protein neddylation"/>
    <property type="evidence" value="ECO:0007669"/>
    <property type="project" value="TreeGrafter"/>
</dbReference>
<feature type="compositionally biased region" description="Polar residues" evidence="2">
    <location>
        <begin position="1"/>
        <end position="15"/>
    </location>
</feature>
<dbReference type="GO" id="GO:0097602">
    <property type="term" value="F:cullin family protein binding"/>
    <property type="evidence" value="ECO:0007669"/>
    <property type="project" value="TreeGrafter"/>
</dbReference>
<dbReference type="EMBL" id="PJQM01002264">
    <property type="protein sequence ID" value="RCH96799.1"/>
    <property type="molecule type" value="Genomic_DNA"/>
</dbReference>
<evidence type="ECO:0000313" key="4">
    <source>
        <dbReference type="EMBL" id="RCH96799.1"/>
    </source>
</evidence>
<feature type="domain" description="DCUN1" evidence="3">
    <location>
        <begin position="61"/>
        <end position="247"/>
    </location>
</feature>
<dbReference type="STRING" id="4846.A0A367K3S6"/>
<evidence type="ECO:0000256" key="2">
    <source>
        <dbReference type="SAM" id="MobiDB-lite"/>
    </source>
</evidence>
<dbReference type="Proteomes" id="UP000253551">
    <property type="component" value="Unassembled WGS sequence"/>
</dbReference>
<dbReference type="PANTHER" id="PTHR12281:SF12">
    <property type="entry name" value="DEFECTIVE IN CULLIN NEDDYLATION PROTEIN"/>
    <property type="match status" value="1"/>
</dbReference>
<evidence type="ECO:0000256" key="1">
    <source>
        <dbReference type="RuleBase" id="RU410713"/>
    </source>
</evidence>
<gene>
    <name evidence="4" type="ORF">CU098_004506</name>
</gene>
<dbReference type="InterPro" id="IPR005176">
    <property type="entry name" value="PONY_dom"/>
</dbReference>
<reference evidence="4 5" key="1">
    <citation type="journal article" date="2018" name="G3 (Bethesda)">
        <title>Phylogenetic and Phylogenomic Definition of Rhizopus Species.</title>
        <authorList>
            <person name="Gryganskyi A.P."/>
            <person name="Golan J."/>
            <person name="Dolatabadi S."/>
            <person name="Mondo S."/>
            <person name="Robb S."/>
            <person name="Idnurm A."/>
            <person name="Muszewska A."/>
            <person name="Steczkiewicz K."/>
            <person name="Masonjones S."/>
            <person name="Liao H.L."/>
            <person name="Gajdeczka M.T."/>
            <person name="Anike F."/>
            <person name="Vuek A."/>
            <person name="Anishchenko I.M."/>
            <person name="Voigt K."/>
            <person name="de Hoog G.S."/>
            <person name="Smith M.E."/>
            <person name="Heitman J."/>
            <person name="Vilgalys R."/>
            <person name="Stajich J.E."/>
        </authorList>
    </citation>
    <scope>NUCLEOTIDE SEQUENCE [LARGE SCALE GENOMIC DNA]</scope>
    <source>
        <strain evidence="4 5">LSU 92-RS-03</strain>
    </source>
</reference>
<evidence type="ECO:0000259" key="3">
    <source>
        <dbReference type="PROSITE" id="PS51229"/>
    </source>
</evidence>
<proteinExistence type="predicted"/>
<dbReference type="GO" id="GO:0032182">
    <property type="term" value="F:ubiquitin-like protein binding"/>
    <property type="evidence" value="ECO:0007669"/>
    <property type="project" value="TreeGrafter"/>
</dbReference>
<dbReference type="Pfam" id="PF03556">
    <property type="entry name" value="Cullin_binding"/>
    <property type="match status" value="1"/>
</dbReference>
<dbReference type="PROSITE" id="PS51229">
    <property type="entry name" value="DCUN1"/>
    <property type="match status" value="1"/>
</dbReference>
<dbReference type="GO" id="GO:0000151">
    <property type="term" value="C:ubiquitin ligase complex"/>
    <property type="evidence" value="ECO:0007669"/>
    <property type="project" value="TreeGrafter"/>
</dbReference>
<dbReference type="InterPro" id="IPR014764">
    <property type="entry name" value="DCN-prot"/>
</dbReference>